<evidence type="ECO:0000313" key="4">
    <source>
        <dbReference type="EMBL" id="EDX71331.1"/>
    </source>
</evidence>
<dbReference type="Gene3D" id="3.40.50.2300">
    <property type="match status" value="1"/>
</dbReference>
<feature type="domain" description="Response regulatory" evidence="3">
    <location>
        <begin position="3"/>
        <end position="119"/>
    </location>
</feature>
<dbReference type="eggNOG" id="COG0745">
    <property type="taxonomic scope" value="Bacteria"/>
</dbReference>
<dbReference type="SMART" id="SM00448">
    <property type="entry name" value="REC"/>
    <property type="match status" value="1"/>
</dbReference>
<evidence type="ECO:0000313" key="5">
    <source>
        <dbReference type="Proteomes" id="UP000003835"/>
    </source>
</evidence>
<keyword evidence="5" id="KW-1185">Reference proteome</keyword>
<dbReference type="OrthoDB" id="457440at2"/>
<evidence type="ECO:0000259" key="3">
    <source>
        <dbReference type="PROSITE" id="PS50110"/>
    </source>
</evidence>
<gene>
    <name evidence="4" type="ORF">MC7420_3446</name>
</gene>
<dbReference type="PANTHER" id="PTHR44591">
    <property type="entry name" value="STRESS RESPONSE REGULATOR PROTEIN 1"/>
    <property type="match status" value="1"/>
</dbReference>
<dbReference type="SUPFAM" id="SSF52172">
    <property type="entry name" value="CheY-like"/>
    <property type="match status" value="1"/>
</dbReference>
<evidence type="ECO:0000256" key="2">
    <source>
        <dbReference type="PROSITE-ProRule" id="PRU00169"/>
    </source>
</evidence>
<protein>
    <recommendedName>
        <fullName evidence="3">Response regulatory domain-containing protein</fullName>
    </recommendedName>
</protein>
<dbReference type="PANTHER" id="PTHR44591:SF3">
    <property type="entry name" value="RESPONSE REGULATORY DOMAIN-CONTAINING PROTEIN"/>
    <property type="match status" value="1"/>
</dbReference>
<dbReference type="InterPro" id="IPR050595">
    <property type="entry name" value="Bact_response_regulator"/>
</dbReference>
<keyword evidence="1 2" id="KW-0597">Phosphoprotein</keyword>
<dbReference type="InterPro" id="IPR001789">
    <property type="entry name" value="Sig_transdc_resp-reg_receiver"/>
</dbReference>
<accession>B4W3D6</accession>
<dbReference type="AlphaFoldDB" id="B4W3D6"/>
<dbReference type="GO" id="GO:0000160">
    <property type="term" value="P:phosphorelay signal transduction system"/>
    <property type="evidence" value="ECO:0007669"/>
    <property type="project" value="InterPro"/>
</dbReference>
<proteinExistence type="predicted"/>
<dbReference type="STRING" id="118168.MC7420_3446"/>
<dbReference type="Proteomes" id="UP000003835">
    <property type="component" value="Unassembled WGS sequence"/>
</dbReference>
<evidence type="ECO:0000256" key="1">
    <source>
        <dbReference type="ARBA" id="ARBA00022553"/>
    </source>
</evidence>
<dbReference type="PROSITE" id="PS50110">
    <property type="entry name" value="RESPONSE_REGULATORY"/>
    <property type="match status" value="1"/>
</dbReference>
<dbReference type="InterPro" id="IPR011006">
    <property type="entry name" value="CheY-like_superfamily"/>
</dbReference>
<dbReference type="EMBL" id="DS989874">
    <property type="protein sequence ID" value="EDX71331.1"/>
    <property type="molecule type" value="Genomic_DNA"/>
</dbReference>
<feature type="modified residue" description="4-aspartylphosphate" evidence="2">
    <location>
        <position position="52"/>
    </location>
</feature>
<sequence>MSKILLIEDSISQLALMNLYLRDSGHTIINLTNPKEALNKAVLYKPHVIVTDVLMPDMNGFEVCRQLKKHPETQNIPIVICSAKNYKIDRIWGMKQGAIAHLSKPFSRDQLVQTINKARLSSPKNYQQYRLRELVELYPLEWGTLANVG</sequence>
<reference evidence="4 5" key="1">
    <citation type="submission" date="2008-07" db="EMBL/GenBank/DDBJ databases">
        <authorList>
            <person name="Tandeau de Marsac N."/>
            <person name="Ferriera S."/>
            <person name="Johnson J."/>
            <person name="Kravitz S."/>
            <person name="Beeson K."/>
            <person name="Sutton G."/>
            <person name="Rogers Y.-H."/>
            <person name="Friedman R."/>
            <person name="Frazier M."/>
            <person name="Venter J.C."/>
        </authorList>
    </citation>
    <scope>NUCLEOTIDE SEQUENCE [LARGE SCALE GENOMIC DNA]</scope>
    <source>
        <strain evidence="4 5">PCC 7420</strain>
    </source>
</reference>
<dbReference type="RefSeq" id="WP_006105863.1">
    <property type="nucleotide sequence ID" value="NZ_DS989874.1"/>
</dbReference>
<name>B4W3D6_9CYAN</name>
<dbReference type="HOGENOM" id="CLU_000445_69_17_3"/>
<dbReference type="Pfam" id="PF00072">
    <property type="entry name" value="Response_reg"/>
    <property type="match status" value="1"/>
</dbReference>
<organism evidence="4 5">
    <name type="scientific">Coleofasciculus chthonoplastes PCC 7420</name>
    <dbReference type="NCBI Taxonomy" id="118168"/>
    <lineage>
        <taxon>Bacteria</taxon>
        <taxon>Bacillati</taxon>
        <taxon>Cyanobacteriota</taxon>
        <taxon>Cyanophyceae</taxon>
        <taxon>Coleofasciculales</taxon>
        <taxon>Coleofasciculaceae</taxon>
        <taxon>Coleofasciculus</taxon>
    </lineage>
</organism>